<organism evidence="2 3">
    <name type="scientific">Algoriphagus marincola HL-49</name>
    <dbReference type="NCBI Taxonomy" id="1305737"/>
    <lineage>
        <taxon>Bacteria</taxon>
        <taxon>Pseudomonadati</taxon>
        <taxon>Bacteroidota</taxon>
        <taxon>Cytophagia</taxon>
        <taxon>Cytophagales</taxon>
        <taxon>Cyclobacteriaceae</taxon>
        <taxon>Algoriphagus</taxon>
    </lineage>
</organism>
<dbReference type="Proteomes" id="UP000050421">
    <property type="component" value="Unassembled WGS sequence"/>
</dbReference>
<proteinExistence type="predicted"/>
<dbReference type="STRING" id="1305737.GCA_000526355_02731"/>
<dbReference type="AlphaFoldDB" id="A0A0P7Y3Y7"/>
<evidence type="ECO:0000313" key="3">
    <source>
        <dbReference type="Proteomes" id="UP000050421"/>
    </source>
</evidence>
<gene>
    <name evidence="2" type="ORF">HLUCCX10_09730</name>
</gene>
<feature type="chain" id="PRO_5006145925" description="TonB C-terminal domain-containing protein" evidence="1">
    <location>
        <begin position="18"/>
        <end position="202"/>
    </location>
</feature>
<reference evidence="2 3" key="1">
    <citation type="submission" date="2015-09" db="EMBL/GenBank/DDBJ databases">
        <title>Identification and resolution of microdiversity through metagenomic sequencing of parallel consortia.</title>
        <authorList>
            <person name="Nelson W.C."/>
            <person name="Romine M.F."/>
            <person name="Lindemann S.R."/>
        </authorList>
    </citation>
    <scope>NUCLEOTIDE SEQUENCE [LARGE SCALE GENOMIC DNA]</scope>
    <source>
        <strain evidence="2">HL-49</strain>
    </source>
</reference>
<keyword evidence="1" id="KW-0732">Signal</keyword>
<dbReference type="OrthoDB" id="823632at2"/>
<name>A0A0P7Y3Y7_9BACT</name>
<dbReference type="PATRIC" id="fig|1305737.6.peg.2566"/>
<sequence length="202" mass="23136">MKNLLVTLILFATYSVATIAQESIDYSEFNKFLSKNLRYAQEFRAEKVQGPITLLLSLDENGDFKKAPKLVGGSETLAQEVFRTLDLMEAKGTASLMPEEVFGKEYLLTVQFKMIENQNTGFYIPERYNTESKILEKLNSQIQENPYFANFYEERAEYFQNTGQSLLAELDLEKAKLLRNKELTNIVVVGYESSHKKSLIGE</sequence>
<evidence type="ECO:0008006" key="4">
    <source>
        <dbReference type="Google" id="ProtNLM"/>
    </source>
</evidence>
<protein>
    <recommendedName>
        <fullName evidence="4">TonB C-terminal domain-containing protein</fullName>
    </recommendedName>
</protein>
<evidence type="ECO:0000313" key="2">
    <source>
        <dbReference type="EMBL" id="KPQ15063.1"/>
    </source>
</evidence>
<dbReference type="EMBL" id="LJXT01000056">
    <property type="protein sequence ID" value="KPQ15063.1"/>
    <property type="molecule type" value="Genomic_DNA"/>
</dbReference>
<accession>A0A0P7Y3Y7</accession>
<comment type="caution">
    <text evidence="2">The sequence shown here is derived from an EMBL/GenBank/DDBJ whole genome shotgun (WGS) entry which is preliminary data.</text>
</comment>
<evidence type="ECO:0000256" key="1">
    <source>
        <dbReference type="SAM" id="SignalP"/>
    </source>
</evidence>
<feature type="signal peptide" evidence="1">
    <location>
        <begin position="1"/>
        <end position="17"/>
    </location>
</feature>